<dbReference type="InterPro" id="IPR029069">
    <property type="entry name" value="HotDog_dom_sf"/>
</dbReference>
<dbReference type="InterPro" id="IPR016962">
    <property type="entry name" value="Dehydrase_ECs4332_prd"/>
</dbReference>
<protein>
    <submittedName>
        <fullName evidence="2">FabA-like domain-containing protein</fullName>
    </submittedName>
</protein>
<dbReference type="SUPFAM" id="SSF54637">
    <property type="entry name" value="Thioesterase/thiol ester dehydrase-isomerase"/>
    <property type="match status" value="1"/>
</dbReference>
<dbReference type="PIRSF" id="PIRSF030962">
    <property type="entry name" value="Dehydrase_ECs4332_prd"/>
    <property type="match status" value="1"/>
</dbReference>
<gene>
    <name evidence="2" type="ORF">SAMN05444390_10128</name>
</gene>
<dbReference type="RefSeq" id="WP_104001068.1">
    <property type="nucleotide sequence ID" value="NZ_FNVQ01000001.1"/>
</dbReference>
<dbReference type="Gene3D" id="3.10.129.10">
    <property type="entry name" value="Hotdog Thioesterase"/>
    <property type="match status" value="1"/>
</dbReference>
<name>A0A1H5TBB0_9GAMM</name>
<proteinExistence type="predicted"/>
<keyword evidence="3" id="KW-1185">Reference proteome</keyword>
<evidence type="ECO:0000259" key="1">
    <source>
        <dbReference type="Pfam" id="PF22818"/>
    </source>
</evidence>
<evidence type="ECO:0000313" key="2">
    <source>
        <dbReference type="EMBL" id="SEF60080.1"/>
    </source>
</evidence>
<organism evidence="2 3">
    <name type="scientific">Marinobacterium lutimaris</name>
    <dbReference type="NCBI Taxonomy" id="568106"/>
    <lineage>
        <taxon>Bacteria</taxon>
        <taxon>Pseudomonadati</taxon>
        <taxon>Pseudomonadota</taxon>
        <taxon>Gammaproteobacteria</taxon>
        <taxon>Oceanospirillales</taxon>
        <taxon>Oceanospirillaceae</taxon>
        <taxon>Marinobacterium</taxon>
    </lineage>
</organism>
<dbReference type="OrthoDB" id="9812842at2"/>
<accession>A0A1H5TBB0</accession>
<dbReference type="AlphaFoldDB" id="A0A1H5TBB0"/>
<dbReference type="Proteomes" id="UP000236745">
    <property type="component" value="Unassembled WGS sequence"/>
</dbReference>
<dbReference type="Pfam" id="PF22818">
    <property type="entry name" value="ApeI-like"/>
    <property type="match status" value="1"/>
</dbReference>
<reference evidence="2 3" key="1">
    <citation type="submission" date="2016-10" db="EMBL/GenBank/DDBJ databases">
        <authorList>
            <person name="de Groot N.N."/>
        </authorList>
    </citation>
    <scope>NUCLEOTIDE SEQUENCE [LARGE SCALE GENOMIC DNA]</scope>
    <source>
        <strain evidence="2 3">DSM 22012</strain>
    </source>
</reference>
<feature type="domain" description="ApeI dehydratase-like" evidence="1">
    <location>
        <begin position="30"/>
        <end position="127"/>
    </location>
</feature>
<sequence length="133" mass="15085">MTSRNEQALGNEAQIETGTVERPELLAIEPQDQGVRLRIRLPEELIYFDGHFDAVPILPGVVQLHWAHQLACEHLVQLEQFSGMERVKFQSLARPGDELNLQLAYDPERARLSFSYSDGDIQYSSGRLCYAKG</sequence>
<dbReference type="EMBL" id="FNVQ01000001">
    <property type="protein sequence ID" value="SEF60080.1"/>
    <property type="molecule type" value="Genomic_DNA"/>
</dbReference>
<dbReference type="InterPro" id="IPR054545">
    <property type="entry name" value="ApeI-like"/>
</dbReference>
<evidence type="ECO:0000313" key="3">
    <source>
        <dbReference type="Proteomes" id="UP000236745"/>
    </source>
</evidence>